<organism evidence="3 4">
    <name type="scientific">Scleropages formosus</name>
    <name type="common">Asian bonytongue</name>
    <name type="synonym">Osteoglossum formosum</name>
    <dbReference type="NCBI Taxonomy" id="113540"/>
    <lineage>
        <taxon>Eukaryota</taxon>
        <taxon>Metazoa</taxon>
        <taxon>Chordata</taxon>
        <taxon>Craniata</taxon>
        <taxon>Vertebrata</taxon>
        <taxon>Euteleostomi</taxon>
        <taxon>Actinopterygii</taxon>
        <taxon>Neopterygii</taxon>
        <taxon>Teleostei</taxon>
        <taxon>Osteoglossocephala</taxon>
        <taxon>Osteoglossomorpha</taxon>
        <taxon>Osteoglossiformes</taxon>
        <taxon>Osteoglossidae</taxon>
        <taxon>Scleropages</taxon>
    </lineage>
</organism>
<keyword evidence="1" id="KW-0479">Metal-binding</keyword>
<dbReference type="SUPFAM" id="SSF144232">
    <property type="entry name" value="HIT/MYND zinc finger-like"/>
    <property type="match status" value="1"/>
</dbReference>
<gene>
    <name evidence="3" type="ORF">Z043_116693</name>
</gene>
<dbReference type="PROSITE" id="PS51083">
    <property type="entry name" value="ZF_HIT"/>
    <property type="match status" value="1"/>
</dbReference>
<feature type="domain" description="HIT-type" evidence="2">
    <location>
        <begin position="121"/>
        <end position="154"/>
    </location>
</feature>
<dbReference type="EMBL" id="JARO02006676">
    <property type="protein sequence ID" value="KPP64917.1"/>
    <property type="molecule type" value="Genomic_DNA"/>
</dbReference>
<dbReference type="AlphaFoldDB" id="A0A0P7YEW7"/>
<feature type="non-terminal residue" evidence="3">
    <location>
        <position position="1"/>
    </location>
</feature>
<comment type="caution">
    <text evidence="3">The sequence shown here is derived from an EMBL/GenBank/DDBJ whole genome shotgun (WGS) entry which is preliminary data.</text>
</comment>
<keyword evidence="1" id="KW-0862">Zinc</keyword>
<dbReference type="GO" id="GO:0008270">
    <property type="term" value="F:zinc ion binding"/>
    <property type="evidence" value="ECO:0007669"/>
    <property type="project" value="UniProtKB-UniRule"/>
</dbReference>
<proteinExistence type="predicted"/>
<evidence type="ECO:0000259" key="2">
    <source>
        <dbReference type="PROSITE" id="PS51083"/>
    </source>
</evidence>
<evidence type="ECO:0000313" key="4">
    <source>
        <dbReference type="Proteomes" id="UP000034805"/>
    </source>
</evidence>
<name>A0A0P7YEW7_SCLFO</name>
<dbReference type="Pfam" id="PF04438">
    <property type="entry name" value="zf-HIT"/>
    <property type="match status" value="1"/>
</dbReference>
<accession>A0A0P7YEW7</accession>
<sequence length="666" mass="73681">YVRNSQSWRRFGQQSTSFPLPHCIKTDKRCNGSSGRPAMNPVLRHRIPACVRSLLTDIEPQGAHQCWRDEDDEAEATPVTRDGIAIPGRGTSKPGEVLAPASEIQEGVSACGGPGMQGRVCGLCLSKPQQYTCPRCNVPYCSLACYSSPAHSGCSEEFYKESVFQELRSMSATEVEGRRQMQDILMRLRERGEKDEEGMENILRQLEEEGNGGVEQSQEALELLSRLAEIQSSGVEDQGEIEAVLAKLKEIGGDDVGDTAVGTDEDRGEGEEEDLAERLSGLDLDTLSEEQLWALLPKQDKEKFEAMIKEGAIAGLVPLWRPWWETHDGANWARIEVLGDGQEGQREEGHEKKCKPKKENVGRGLDSWAAVPPVSMKIRSLHSLSPSASPLVRYSLVNVLYGYAFSLRLFNGDLSEPHLIQDFCQEALEGGAAAIMASRCGGQGDPRAPTWTMEAVAHILTGKSRNDQTGFSLAALSQLRGALNKARGDLSREGEEGQTRHKYFLAAKKCEFLQAWVKENNLEVRALARAVWVELEEREREREALEKEEREVRNSLQKCGGLRKGPMYVSQARPYFALHCCSSRASRCTSSTDYGSCSNGAQWLRVHHQEVGLQAVGEGHPGQVTEGQHKAESIVHNVHCGQNCFLKQNKSNQGICHIKQLEAIDQ</sequence>
<dbReference type="STRING" id="113540.ENSSFOP00015030709"/>
<evidence type="ECO:0000256" key="1">
    <source>
        <dbReference type="PROSITE-ProRule" id="PRU00453"/>
    </source>
</evidence>
<reference evidence="3 4" key="1">
    <citation type="submission" date="2015-08" db="EMBL/GenBank/DDBJ databases">
        <title>The genome of the Asian arowana (Scleropages formosus).</title>
        <authorList>
            <person name="Tan M.H."/>
            <person name="Gan H.M."/>
            <person name="Croft L.J."/>
            <person name="Austin C.M."/>
        </authorList>
    </citation>
    <scope>NUCLEOTIDE SEQUENCE [LARGE SCALE GENOMIC DNA]</scope>
    <source>
        <strain evidence="3">Aro1</strain>
    </source>
</reference>
<dbReference type="InterPro" id="IPR007529">
    <property type="entry name" value="Znf_HIT"/>
</dbReference>
<dbReference type="CDD" id="cd23024">
    <property type="entry name" value="zf-HIT_ZNHIT2-3"/>
    <property type="match status" value="1"/>
</dbReference>
<evidence type="ECO:0000313" key="3">
    <source>
        <dbReference type="EMBL" id="KPP64917.1"/>
    </source>
</evidence>
<dbReference type="PANTHER" id="PTHR15555">
    <property type="entry name" value="ZINC FINGER HIT DOMAIN CONTAINING PROTEIN 2 PROTEIN FON -RELATED"/>
    <property type="match status" value="1"/>
</dbReference>
<dbReference type="Gene3D" id="3.30.60.190">
    <property type="match status" value="1"/>
</dbReference>
<dbReference type="InterPro" id="IPR039646">
    <property type="entry name" value="ZNHIT2"/>
</dbReference>
<dbReference type="PANTHER" id="PTHR15555:SF0">
    <property type="entry name" value="ZINC FINGER HIT DOMAIN-CONTAINING PROTEIN 2"/>
    <property type="match status" value="1"/>
</dbReference>
<dbReference type="Proteomes" id="UP000034805">
    <property type="component" value="Unassembled WGS sequence"/>
</dbReference>
<keyword evidence="1" id="KW-0863">Zinc-finger</keyword>
<protein>
    <recommendedName>
        <fullName evidence="2">HIT-type domain-containing protein</fullName>
    </recommendedName>
</protein>